<proteinExistence type="predicted"/>
<accession>A0A127JVG3</accession>
<protein>
    <submittedName>
        <fullName evidence="1">Uncharacterized protein</fullName>
    </submittedName>
</protein>
<dbReference type="Proteomes" id="UP000070433">
    <property type="component" value="Chromosome"/>
</dbReference>
<name>A0A127JVG3_9BURK</name>
<dbReference type="EMBL" id="CP010951">
    <property type="protein sequence ID" value="AMO24006.1"/>
    <property type="molecule type" value="Genomic_DNA"/>
</dbReference>
<organism evidence="1 2">
    <name type="scientific">Ramlibacter tataouinensis</name>
    <dbReference type="NCBI Taxonomy" id="94132"/>
    <lineage>
        <taxon>Bacteria</taxon>
        <taxon>Pseudomonadati</taxon>
        <taxon>Pseudomonadota</taxon>
        <taxon>Betaproteobacteria</taxon>
        <taxon>Burkholderiales</taxon>
        <taxon>Comamonadaceae</taxon>
        <taxon>Ramlibacter</taxon>
    </lineage>
</organism>
<reference evidence="1 2" key="1">
    <citation type="journal article" date="2014" name="Int. J. Syst. Evol. Microbiol.">
        <title>Ramlibacter solisilvae sp. nov., isolated from forest soil, and emended description of the genus Ramlibacter.</title>
        <authorList>
            <person name="Lee H.J."/>
            <person name="Lee S.H."/>
            <person name="Lee S.S."/>
            <person name="Lee J.S."/>
            <person name="Kim Y."/>
            <person name="Kim S.C."/>
            <person name="Jeon C.O."/>
        </authorList>
    </citation>
    <scope>NUCLEOTIDE SEQUENCE [LARGE SCALE GENOMIC DNA]</scope>
    <source>
        <strain evidence="1 2">5-10</strain>
    </source>
</reference>
<sequence length="143" mass="15158">MQGNFVLLRAGTLRLLFPQRAVSTAEYLAARPVASGQPGLLVMAGEEDDGRRYAALSEDGTLLAACPAGRFIAATLPGDASGLAWCWDELRVLMDVSLQCLPLPPTLLLADSPFRHYTVIDGEVVFPASADQVSRLACSGVTP</sequence>
<dbReference type="AlphaFoldDB" id="A0A127JVG3"/>
<gene>
    <name evidence="1" type="ORF">UC35_15515</name>
</gene>
<evidence type="ECO:0000313" key="1">
    <source>
        <dbReference type="EMBL" id="AMO24006.1"/>
    </source>
</evidence>
<evidence type="ECO:0000313" key="2">
    <source>
        <dbReference type="Proteomes" id="UP000070433"/>
    </source>
</evidence>
<keyword evidence="2" id="KW-1185">Reference proteome</keyword>